<dbReference type="SUPFAM" id="SSF52413">
    <property type="entry name" value="UDP-glucose/GDP-mannose dehydrogenase C-terminal domain"/>
    <property type="match status" value="1"/>
</dbReference>
<evidence type="ECO:0000259" key="6">
    <source>
        <dbReference type="SMART" id="SM00984"/>
    </source>
</evidence>
<dbReference type="Pfam" id="PF00984">
    <property type="entry name" value="UDPG_MGDP_dh"/>
    <property type="match status" value="1"/>
</dbReference>
<dbReference type="Pfam" id="PF03721">
    <property type="entry name" value="UDPG_MGDP_dh_N"/>
    <property type="match status" value="1"/>
</dbReference>
<keyword evidence="2" id="KW-0560">Oxidoreductase</keyword>
<comment type="similarity">
    <text evidence="1 4">Belongs to the UDP-glucose/GDP-mannose dehydrogenase family.</text>
</comment>
<keyword evidence="5" id="KW-1133">Transmembrane helix</keyword>
<keyword evidence="5" id="KW-0472">Membrane</keyword>
<dbReference type="Pfam" id="PF03720">
    <property type="entry name" value="UDPG_MGDP_dh_C"/>
    <property type="match status" value="1"/>
</dbReference>
<dbReference type="PANTHER" id="PTHR43491:SF2">
    <property type="entry name" value="UDP-N-ACETYL-D-MANNOSAMINE DEHYDROGENASE"/>
    <property type="match status" value="1"/>
</dbReference>
<dbReference type="SMART" id="SM00984">
    <property type="entry name" value="UDPG_MGDP_dh_C"/>
    <property type="match status" value="1"/>
</dbReference>
<evidence type="ECO:0000256" key="2">
    <source>
        <dbReference type="ARBA" id="ARBA00023002"/>
    </source>
</evidence>
<evidence type="ECO:0000313" key="7">
    <source>
        <dbReference type="EMBL" id="SMO53021.1"/>
    </source>
</evidence>
<dbReference type="Gene3D" id="3.40.50.720">
    <property type="entry name" value="NAD(P)-binding Rossmann-like Domain"/>
    <property type="match status" value="2"/>
</dbReference>
<evidence type="ECO:0000256" key="1">
    <source>
        <dbReference type="ARBA" id="ARBA00006601"/>
    </source>
</evidence>
<dbReference type="GO" id="GO:0051287">
    <property type="term" value="F:NAD binding"/>
    <property type="evidence" value="ECO:0007669"/>
    <property type="project" value="InterPro"/>
</dbReference>
<dbReference type="InterPro" id="IPR036220">
    <property type="entry name" value="UDP-Glc/GDP-Man_DH_C_sf"/>
</dbReference>
<protein>
    <submittedName>
        <fullName evidence="7">UDP-N-acetyl-D-galactosamine dehydrogenase</fullName>
    </submittedName>
</protein>
<reference evidence="7 8" key="1">
    <citation type="submission" date="2017-05" db="EMBL/GenBank/DDBJ databases">
        <authorList>
            <person name="Varghese N."/>
            <person name="Submissions S."/>
        </authorList>
    </citation>
    <scope>NUCLEOTIDE SEQUENCE [LARGE SCALE GENOMIC DNA]</scope>
    <source>
        <strain evidence="7 8">DSM 27040</strain>
    </source>
</reference>
<evidence type="ECO:0000313" key="8">
    <source>
        <dbReference type="Proteomes" id="UP000319040"/>
    </source>
</evidence>
<accession>A0A521C2I2</accession>
<gene>
    <name evidence="7" type="ORF">SAMN06265379_102285</name>
</gene>
<keyword evidence="3" id="KW-0520">NAD</keyword>
<dbReference type="SUPFAM" id="SSF51735">
    <property type="entry name" value="NAD(P)-binding Rossmann-fold domains"/>
    <property type="match status" value="1"/>
</dbReference>
<dbReference type="InterPro" id="IPR008927">
    <property type="entry name" value="6-PGluconate_DH-like_C_sf"/>
</dbReference>
<dbReference type="GO" id="GO:0000271">
    <property type="term" value="P:polysaccharide biosynthetic process"/>
    <property type="evidence" value="ECO:0007669"/>
    <property type="project" value="InterPro"/>
</dbReference>
<dbReference type="InterPro" id="IPR001732">
    <property type="entry name" value="UDP-Glc/GDP-Man_DH_N"/>
</dbReference>
<evidence type="ECO:0000256" key="5">
    <source>
        <dbReference type="SAM" id="Phobius"/>
    </source>
</evidence>
<sequence length="429" mass="47659">MLDKLLNKETKLSVIGLGYVGLPIALEFARKMKVVGFDIKPDRVDLMKQNIDPSKELDKTAFDGCDITFTCNADDLKEASFHVVAVPTPINEHNLPNLNPLLGATKTVGQILKKGDVVVFESTVYPGCTEDDCVPILEQESGLKFGLDFKVGYSPERINPGDKEHTLTKILKIVSASDDESLQLIADVYKTIIKAGIHKASSIKVAEAAKIIENTQRDVNIALMNELSLIFDRMDINTYEVLEAAGTKWNFLQFSPGLVGGHCIGVDPYYLTYKANALGYHTKIIDGGRVINDSMGPYVAETTIKKLIRNGHKVNGARILIMGATFKENVSDIRNSKVADVYKELISYSANVDVMDPYADSEELFEEYGYRLLPEITEKYAAIILAVNHKDYIGLDEAYFKSITTDNAIFIDLKGCFRGKVKDMVYWSL</sequence>
<dbReference type="InterPro" id="IPR036291">
    <property type="entry name" value="NAD(P)-bd_dom_sf"/>
</dbReference>
<evidence type="ECO:0000256" key="3">
    <source>
        <dbReference type="ARBA" id="ARBA00023027"/>
    </source>
</evidence>
<keyword evidence="5" id="KW-0812">Transmembrane</keyword>
<dbReference type="AlphaFoldDB" id="A0A521C2I2"/>
<dbReference type="OrthoDB" id="9803238at2"/>
<evidence type="ECO:0000256" key="4">
    <source>
        <dbReference type="PIRNR" id="PIRNR000124"/>
    </source>
</evidence>
<dbReference type="InterPro" id="IPR014026">
    <property type="entry name" value="UDP-Glc/GDP-Man_DH_dimer"/>
</dbReference>
<dbReference type="PIRSF" id="PIRSF500136">
    <property type="entry name" value="UDP_ManNAc_DH"/>
    <property type="match status" value="1"/>
</dbReference>
<dbReference type="Proteomes" id="UP000319040">
    <property type="component" value="Unassembled WGS sequence"/>
</dbReference>
<dbReference type="GO" id="GO:0016628">
    <property type="term" value="F:oxidoreductase activity, acting on the CH-CH group of donors, NAD or NADP as acceptor"/>
    <property type="evidence" value="ECO:0007669"/>
    <property type="project" value="InterPro"/>
</dbReference>
<dbReference type="EMBL" id="FXTB01000002">
    <property type="protein sequence ID" value="SMO53021.1"/>
    <property type="molecule type" value="Genomic_DNA"/>
</dbReference>
<dbReference type="GO" id="GO:0016616">
    <property type="term" value="F:oxidoreductase activity, acting on the CH-OH group of donors, NAD or NADP as acceptor"/>
    <property type="evidence" value="ECO:0007669"/>
    <property type="project" value="InterPro"/>
</dbReference>
<dbReference type="InterPro" id="IPR028359">
    <property type="entry name" value="UDP_ManNAc/GlcNAc_DH"/>
</dbReference>
<name>A0A521C2I2_SACCC</name>
<dbReference type="PANTHER" id="PTHR43491">
    <property type="entry name" value="UDP-N-ACETYL-D-MANNOSAMINE DEHYDROGENASE"/>
    <property type="match status" value="1"/>
</dbReference>
<organism evidence="7 8">
    <name type="scientific">Saccharicrinis carchari</name>
    <dbReference type="NCBI Taxonomy" id="1168039"/>
    <lineage>
        <taxon>Bacteria</taxon>
        <taxon>Pseudomonadati</taxon>
        <taxon>Bacteroidota</taxon>
        <taxon>Bacteroidia</taxon>
        <taxon>Marinilabiliales</taxon>
        <taxon>Marinilabiliaceae</taxon>
        <taxon>Saccharicrinis</taxon>
    </lineage>
</organism>
<dbReference type="SUPFAM" id="SSF48179">
    <property type="entry name" value="6-phosphogluconate dehydrogenase C-terminal domain-like"/>
    <property type="match status" value="1"/>
</dbReference>
<keyword evidence="8" id="KW-1185">Reference proteome</keyword>
<dbReference type="InterPro" id="IPR014027">
    <property type="entry name" value="UDP-Glc/GDP-Man_DH_C"/>
</dbReference>
<feature type="domain" description="UDP-glucose/GDP-mannose dehydrogenase C-terminal" evidence="6">
    <location>
        <begin position="320"/>
        <end position="419"/>
    </location>
</feature>
<dbReference type="PIRSF" id="PIRSF000124">
    <property type="entry name" value="UDPglc_GDPman_dh"/>
    <property type="match status" value="1"/>
</dbReference>
<dbReference type="NCBIfam" id="TIGR03026">
    <property type="entry name" value="NDP-sugDHase"/>
    <property type="match status" value="1"/>
</dbReference>
<proteinExistence type="inferred from homology"/>
<feature type="transmembrane region" description="Helical" evidence="5">
    <location>
        <begin position="12"/>
        <end position="29"/>
    </location>
</feature>
<dbReference type="RefSeq" id="WP_142532583.1">
    <property type="nucleotide sequence ID" value="NZ_FXTB01000002.1"/>
</dbReference>
<dbReference type="InterPro" id="IPR017476">
    <property type="entry name" value="UDP-Glc/GDP-Man"/>
</dbReference>